<dbReference type="Pfam" id="PF13098">
    <property type="entry name" value="Thioredoxin_2"/>
    <property type="match status" value="1"/>
</dbReference>
<evidence type="ECO:0000256" key="1">
    <source>
        <dbReference type="SAM" id="Phobius"/>
    </source>
</evidence>
<keyword evidence="1" id="KW-0472">Membrane</keyword>
<gene>
    <name evidence="3" type="ORF">SNE25_04430</name>
</gene>
<feature type="transmembrane region" description="Helical" evidence="1">
    <location>
        <begin position="7"/>
        <end position="25"/>
    </location>
</feature>
<reference evidence="3 4" key="1">
    <citation type="submission" date="2023-11" db="EMBL/GenBank/DDBJ databases">
        <title>Analysis of the Genomes of Mucilaginibacter gossypii cycad 4 and M. sabulilitoris SNA2: microbes with the potential for plant growth promotion.</title>
        <authorList>
            <person name="Hirsch A.M."/>
            <person name="Humm E."/>
            <person name="Rubbi M."/>
            <person name="Del Vecchio G."/>
            <person name="Ha S.M."/>
            <person name="Pellegrini M."/>
            <person name="Gunsalus R.P."/>
        </authorList>
    </citation>
    <scope>NUCLEOTIDE SEQUENCE [LARGE SCALE GENOMIC DNA]</scope>
    <source>
        <strain evidence="3 4">SNA2</strain>
    </source>
</reference>
<dbReference type="InterPro" id="IPR036249">
    <property type="entry name" value="Thioredoxin-like_sf"/>
</dbReference>
<evidence type="ECO:0000259" key="2">
    <source>
        <dbReference type="PROSITE" id="PS51352"/>
    </source>
</evidence>
<evidence type="ECO:0000313" key="4">
    <source>
        <dbReference type="Proteomes" id="UP001324380"/>
    </source>
</evidence>
<dbReference type="PROSITE" id="PS51352">
    <property type="entry name" value="THIOREDOXIN_2"/>
    <property type="match status" value="1"/>
</dbReference>
<keyword evidence="4" id="KW-1185">Reference proteome</keyword>
<dbReference type="Gene3D" id="3.40.30.10">
    <property type="entry name" value="Glutaredoxin"/>
    <property type="match status" value="1"/>
</dbReference>
<dbReference type="SUPFAM" id="SSF52833">
    <property type="entry name" value="Thioredoxin-like"/>
    <property type="match status" value="1"/>
</dbReference>
<dbReference type="PANTHER" id="PTHR32234:SF0">
    <property type="entry name" value="THIOL:DISULFIDE INTERCHANGE PROTEIN DSBD"/>
    <property type="match status" value="1"/>
</dbReference>
<sequence length="151" mass="17088">MKYNKRFYVIIFIVGVAMVLGFQVSKVCCQDRKPKMTGITFTDKTWKEILSLARQQHKLIFLDAYADWCAPCKLLKERTFKDPAVGAQFNRQFINASVDVEKGEGLVLAEQYDITAYPTLLFLDSDGKVIFKSEGFVNADQLGAFAKSVVK</sequence>
<keyword evidence="1" id="KW-0812">Transmembrane</keyword>
<keyword evidence="1" id="KW-1133">Transmembrane helix</keyword>
<dbReference type="PANTHER" id="PTHR32234">
    <property type="entry name" value="THIOL:DISULFIDE INTERCHANGE PROTEIN DSBD"/>
    <property type="match status" value="1"/>
</dbReference>
<dbReference type="RefSeq" id="WP_321563881.1">
    <property type="nucleotide sequence ID" value="NZ_CP139558.1"/>
</dbReference>
<evidence type="ECO:0000313" key="3">
    <source>
        <dbReference type="EMBL" id="WPU94766.1"/>
    </source>
</evidence>
<proteinExistence type="predicted"/>
<name>A0ABZ0TNQ2_9SPHI</name>
<accession>A0ABZ0TNQ2</accession>
<dbReference type="InterPro" id="IPR012336">
    <property type="entry name" value="Thioredoxin-like_fold"/>
</dbReference>
<organism evidence="3 4">
    <name type="scientific">Mucilaginibacter sabulilitoris</name>
    <dbReference type="NCBI Taxonomy" id="1173583"/>
    <lineage>
        <taxon>Bacteria</taxon>
        <taxon>Pseudomonadati</taxon>
        <taxon>Bacteroidota</taxon>
        <taxon>Sphingobacteriia</taxon>
        <taxon>Sphingobacteriales</taxon>
        <taxon>Sphingobacteriaceae</taxon>
        <taxon>Mucilaginibacter</taxon>
    </lineage>
</organism>
<dbReference type="InterPro" id="IPR013766">
    <property type="entry name" value="Thioredoxin_domain"/>
</dbReference>
<dbReference type="EMBL" id="CP139558">
    <property type="protein sequence ID" value="WPU94766.1"/>
    <property type="molecule type" value="Genomic_DNA"/>
</dbReference>
<protein>
    <submittedName>
        <fullName evidence="3">Thioredoxin domain-containing protein</fullName>
    </submittedName>
</protein>
<feature type="domain" description="Thioredoxin" evidence="2">
    <location>
        <begin position="30"/>
        <end position="151"/>
    </location>
</feature>
<dbReference type="Proteomes" id="UP001324380">
    <property type="component" value="Chromosome"/>
</dbReference>